<protein>
    <submittedName>
        <fullName evidence="6">Alkanesulfonate monooxygenase SsuD/methylene tetrahydromethanopterin reductase-like flavin-dependent oxidoreductase (Luciferase family)</fullName>
    </submittedName>
</protein>
<keyword evidence="2" id="KW-0288">FMN</keyword>
<evidence type="ECO:0000256" key="2">
    <source>
        <dbReference type="ARBA" id="ARBA00022643"/>
    </source>
</evidence>
<dbReference type="PANTHER" id="PTHR30011:SF16">
    <property type="entry name" value="C2H2 FINGER DOMAIN TRANSCRIPTION FACTOR (EUROFUNG)-RELATED"/>
    <property type="match status" value="1"/>
</dbReference>
<keyword evidence="7" id="KW-1185">Reference proteome</keyword>
<keyword evidence="3" id="KW-0560">Oxidoreductase</keyword>
<dbReference type="InterPro" id="IPR036661">
    <property type="entry name" value="Luciferase-like_sf"/>
</dbReference>
<sequence>MSGRQDLLFALEVDGCGPPGAGTDVAAVVGHLRAAEAAGFVLATFDDTPLPVSGGRIEAGVRAAYGARRTSRIGLAPTLHATVTEPFHLATQLASLDHASLGRAGWVVGAANSAAAHATIGSTPLDEPEGLRRELADVIEVARQLWDSWEDDAVIRDVTTSRFLDSDRVHHINFTGERFSVVGPLITPRPPQGQVVVLGADTLGVTESLDVALIAATDPGELADRAHAAHAAGAPLVFAEVEVRPDEGEPSGRLRVTDENELREVLDRLTGIVDGVRLHLADLAADLPRVVAAVPIPPPAGPTLRAALGLARPANRYAAVAR</sequence>
<evidence type="ECO:0000259" key="5">
    <source>
        <dbReference type="Pfam" id="PF00296"/>
    </source>
</evidence>
<gene>
    <name evidence="6" type="ORF">BKA14_002773</name>
</gene>
<name>A0A7W7CPZ8_9ACTN</name>
<comment type="caution">
    <text evidence="6">The sequence shown here is derived from an EMBL/GenBank/DDBJ whole genome shotgun (WGS) entry which is preliminary data.</text>
</comment>
<organism evidence="6 7">
    <name type="scientific">Paractinoplanes abujensis</name>
    <dbReference type="NCBI Taxonomy" id="882441"/>
    <lineage>
        <taxon>Bacteria</taxon>
        <taxon>Bacillati</taxon>
        <taxon>Actinomycetota</taxon>
        <taxon>Actinomycetes</taxon>
        <taxon>Micromonosporales</taxon>
        <taxon>Micromonosporaceae</taxon>
        <taxon>Paractinoplanes</taxon>
    </lineage>
</organism>
<dbReference type="RefSeq" id="WP_184951320.1">
    <property type="nucleotide sequence ID" value="NZ_BOMC01000064.1"/>
</dbReference>
<keyword evidence="4 6" id="KW-0503">Monooxygenase</keyword>
<evidence type="ECO:0000256" key="1">
    <source>
        <dbReference type="ARBA" id="ARBA00022630"/>
    </source>
</evidence>
<reference evidence="6 7" key="1">
    <citation type="submission" date="2020-08" db="EMBL/GenBank/DDBJ databases">
        <title>Sequencing the genomes of 1000 actinobacteria strains.</title>
        <authorList>
            <person name="Klenk H.-P."/>
        </authorList>
    </citation>
    <scope>NUCLEOTIDE SEQUENCE [LARGE SCALE GENOMIC DNA]</scope>
    <source>
        <strain evidence="6 7">DSM 45518</strain>
    </source>
</reference>
<dbReference type="SUPFAM" id="SSF51679">
    <property type="entry name" value="Bacterial luciferase-like"/>
    <property type="match status" value="1"/>
</dbReference>
<dbReference type="EMBL" id="JACHMF010000001">
    <property type="protein sequence ID" value="MBB4692625.1"/>
    <property type="molecule type" value="Genomic_DNA"/>
</dbReference>
<feature type="domain" description="Luciferase-like" evidence="5">
    <location>
        <begin position="19"/>
        <end position="202"/>
    </location>
</feature>
<keyword evidence="1" id="KW-0285">Flavoprotein</keyword>
<dbReference type="Gene3D" id="3.20.20.30">
    <property type="entry name" value="Luciferase-like domain"/>
    <property type="match status" value="1"/>
</dbReference>
<dbReference type="GO" id="GO:0016705">
    <property type="term" value="F:oxidoreductase activity, acting on paired donors, with incorporation or reduction of molecular oxygen"/>
    <property type="evidence" value="ECO:0007669"/>
    <property type="project" value="InterPro"/>
</dbReference>
<evidence type="ECO:0000256" key="3">
    <source>
        <dbReference type="ARBA" id="ARBA00023002"/>
    </source>
</evidence>
<dbReference type="InterPro" id="IPR051260">
    <property type="entry name" value="Diverse_substr_monoxygenases"/>
</dbReference>
<dbReference type="GO" id="GO:0004497">
    <property type="term" value="F:monooxygenase activity"/>
    <property type="evidence" value="ECO:0007669"/>
    <property type="project" value="UniProtKB-KW"/>
</dbReference>
<dbReference type="PANTHER" id="PTHR30011">
    <property type="entry name" value="ALKANESULFONATE MONOOXYGENASE-RELATED"/>
    <property type="match status" value="1"/>
</dbReference>
<dbReference type="InterPro" id="IPR011251">
    <property type="entry name" value="Luciferase-like_dom"/>
</dbReference>
<dbReference type="Pfam" id="PF00296">
    <property type="entry name" value="Bac_luciferase"/>
    <property type="match status" value="1"/>
</dbReference>
<evidence type="ECO:0000313" key="7">
    <source>
        <dbReference type="Proteomes" id="UP000542742"/>
    </source>
</evidence>
<proteinExistence type="predicted"/>
<accession>A0A7W7CPZ8</accession>
<dbReference type="AlphaFoldDB" id="A0A7W7CPZ8"/>
<dbReference type="Proteomes" id="UP000542742">
    <property type="component" value="Unassembled WGS sequence"/>
</dbReference>
<evidence type="ECO:0000313" key="6">
    <source>
        <dbReference type="EMBL" id="MBB4692625.1"/>
    </source>
</evidence>
<evidence type="ECO:0000256" key="4">
    <source>
        <dbReference type="ARBA" id="ARBA00023033"/>
    </source>
</evidence>